<proteinExistence type="predicted"/>
<reference evidence="1" key="1">
    <citation type="submission" date="2014-11" db="EMBL/GenBank/DDBJ databases">
        <authorList>
            <person name="Amaro Gonzalez C."/>
        </authorList>
    </citation>
    <scope>NUCLEOTIDE SEQUENCE</scope>
</reference>
<evidence type="ECO:0000313" key="1">
    <source>
        <dbReference type="EMBL" id="JAH33555.1"/>
    </source>
</evidence>
<sequence length="45" mass="5193">MQMHVIKETWTCSQPACQPTFVFDLPVNASITLFLYKPRLASESY</sequence>
<dbReference type="EMBL" id="GBXM01075022">
    <property type="protein sequence ID" value="JAH33555.1"/>
    <property type="molecule type" value="Transcribed_RNA"/>
</dbReference>
<reference evidence="1" key="2">
    <citation type="journal article" date="2015" name="Fish Shellfish Immunol.">
        <title>Early steps in the European eel (Anguilla anguilla)-Vibrio vulnificus interaction in the gills: Role of the RtxA13 toxin.</title>
        <authorList>
            <person name="Callol A."/>
            <person name="Pajuelo D."/>
            <person name="Ebbesson L."/>
            <person name="Teles M."/>
            <person name="MacKenzie S."/>
            <person name="Amaro C."/>
        </authorList>
    </citation>
    <scope>NUCLEOTIDE SEQUENCE</scope>
</reference>
<organism evidence="1">
    <name type="scientific">Anguilla anguilla</name>
    <name type="common">European freshwater eel</name>
    <name type="synonym">Muraena anguilla</name>
    <dbReference type="NCBI Taxonomy" id="7936"/>
    <lineage>
        <taxon>Eukaryota</taxon>
        <taxon>Metazoa</taxon>
        <taxon>Chordata</taxon>
        <taxon>Craniata</taxon>
        <taxon>Vertebrata</taxon>
        <taxon>Euteleostomi</taxon>
        <taxon>Actinopterygii</taxon>
        <taxon>Neopterygii</taxon>
        <taxon>Teleostei</taxon>
        <taxon>Anguilliformes</taxon>
        <taxon>Anguillidae</taxon>
        <taxon>Anguilla</taxon>
    </lineage>
</organism>
<dbReference type="AlphaFoldDB" id="A0A0E9RYU3"/>
<name>A0A0E9RYU3_ANGAN</name>
<protein>
    <submittedName>
        <fullName evidence="1">Uncharacterized protein</fullName>
    </submittedName>
</protein>
<accession>A0A0E9RYU3</accession>